<dbReference type="EMBL" id="VSRR010125432">
    <property type="protein sequence ID" value="MPD01017.1"/>
    <property type="molecule type" value="Genomic_DNA"/>
</dbReference>
<proteinExistence type="predicted"/>
<evidence type="ECO:0000313" key="2">
    <source>
        <dbReference type="Proteomes" id="UP000324222"/>
    </source>
</evidence>
<comment type="caution">
    <text evidence="1">The sequence shown here is derived from an EMBL/GenBank/DDBJ whole genome shotgun (WGS) entry which is preliminary data.</text>
</comment>
<gene>
    <name evidence="1" type="ORF">E2C01_096527</name>
</gene>
<name>A0A5B7K375_PORTR</name>
<evidence type="ECO:0000313" key="1">
    <source>
        <dbReference type="EMBL" id="MPD01017.1"/>
    </source>
</evidence>
<organism evidence="1 2">
    <name type="scientific">Portunus trituberculatus</name>
    <name type="common">Swimming crab</name>
    <name type="synonym">Neptunus trituberculatus</name>
    <dbReference type="NCBI Taxonomy" id="210409"/>
    <lineage>
        <taxon>Eukaryota</taxon>
        <taxon>Metazoa</taxon>
        <taxon>Ecdysozoa</taxon>
        <taxon>Arthropoda</taxon>
        <taxon>Crustacea</taxon>
        <taxon>Multicrustacea</taxon>
        <taxon>Malacostraca</taxon>
        <taxon>Eumalacostraca</taxon>
        <taxon>Eucarida</taxon>
        <taxon>Decapoda</taxon>
        <taxon>Pleocyemata</taxon>
        <taxon>Brachyura</taxon>
        <taxon>Eubrachyura</taxon>
        <taxon>Portunoidea</taxon>
        <taxon>Portunidae</taxon>
        <taxon>Portuninae</taxon>
        <taxon>Portunus</taxon>
    </lineage>
</organism>
<keyword evidence="2" id="KW-1185">Reference proteome</keyword>
<protein>
    <submittedName>
        <fullName evidence="1">Uncharacterized protein</fullName>
    </submittedName>
</protein>
<accession>A0A5B7K375</accession>
<sequence length="85" mass="9775">MFSSSDAEAVVAPVAYRKSQQERNWLWIRPWFEIRNVSWNASVVLSKLHVEGTKECLSYTNLNTAQLKSNEILMSLIHTANNTLH</sequence>
<reference evidence="1 2" key="1">
    <citation type="submission" date="2019-05" db="EMBL/GenBank/DDBJ databases">
        <title>Another draft genome of Portunus trituberculatus and its Hox gene families provides insights of decapod evolution.</title>
        <authorList>
            <person name="Jeong J.-H."/>
            <person name="Song I."/>
            <person name="Kim S."/>
            <person name="Choi T."/>
            <person name="Kim D."/>
            <person name="Ryu S."/>
            <person name="Kim W."/>
        </authorList>
    </citation>
    <scope>NUCLEOTIDE SEQUENCE [LARGE SCALE GENOMIC DNA]</scope>
    <source>
        <tissue evidence="1">Muscle</tissue>
    </source>
</reference>
<dbReference type="AlphaFoldDB" id="A0A5B7K375"/>
<dbReference type="Proteomes" id="UP000324222">
    <property type="component" value="Unassembled WGS sequence"/>
</dbReference>